<proteinExistence type="predicted"/>
<keyword evidence="1" id="KW-0472">Membrane</keyword>
<evidence type="ECO:0000313" key="3">
    <source>
        <dbReference type="Proteomes" id="UP000623467"/>
    </source>
</evidence>
<feature type="transmembrane region" description="Helical" evidence="1">
    <location>
        <begin position="245"/>
        <end position="263"/>
    </location>
</feature>
<feature type="transmembrane region" description="Helical" evidence="1">
    <location>
        <begin position="207"/>
        <end position="225"/>
    </location>
</feature>
<comment type="caution">
    <text evidence="2">The sequence shown here is derived from an EMBL/GenBank/DDBJ whole genome shotgun (WGS) entry which is preliminary data.</text>
</comment>
<keyword evidence="1" id="KW-0812">Transmembrane</keyword>
<accession>A0A8H7D1G7</accession>
<protein>
    <submittedName>
        <fullName evidence="2">Uncharacterized protein</fullName>
    </submittedName>
</protein>
<feature type="transmembrane region" description="Helical" evidence="1">
    <location>
        <begin position="59"/>
        <end position="78"/>
    </location>
</feature>
<dbReference type="AlphaFoldDB" id="A0A8H7D1G7"/>
<evidence type="ECO:0000256" key="1">
    <source>
        <dbReference type="SAM" id="Phobius"/>
    </source>
</evidence>
<reference evidence="2" key="1">
    <citation type="submission" date="2020-05" db="EMBL/GenBank/DDBJ databases">
        <title>Mycena genomes resolve the evolution of fungal bioluminescence.</title>
        <authorList>
            <person name="Tsai I.J."/>
        </authorList>
    </citation>
    <scope>NUCLEOTIDE SEQUENCE</scope>
    <source>
        <strain evidence="2">160909Yilan</strain>
    </source>
</reference>
<keyword evidence="1" id="KW-1133">Transmembrane helix</keyword>
<gene>
    <name evidence="2" type="ORF">MSAN_01480500</name>
</gene>
<evidence type="ECO:0000313" key="2">
    <source>
        <dbReference type="EMBL" id="KAF7355631.1"/>
    </source>
</evidence>
<dbReference type="EMBL" id="JACAZH010000011">
    <property type="protein sequence ID" value="KAF7355631.1"/>
    <property type="molecule type" value="Genomic_DNA"/>
</dbReference>
<keyword evidence="3" id="KW-1185">Reference proteome</keyword>
<dbReference type="Proteomes" id="UP000623467">
    <property type="component" value="Unassembled WGS sequence"/>
</dbReference>
<organism evidence="2 3">
    <name type="scientific">Mycena sanguinolenta</name>
    <dbReference type="NCBI Taxonomy" id="230812"/>
    <lineage>
        <taxon>Eukaryota</taxon>
        <taxon>Fungi</taxon>
        <taxon>Dikarya</taxon>
        <taxon>Basidiomycota</taxon>
        <taxon>Agaricomycotina</taxon>
        <taxon>Agaricomycetes</taxon>
        <taxon>Agaricomycetidae</taxon>
        <taxon>Agaricales</taxon>
        <taxon>Marasmiineae</taxon>
        <taxon>Mycenaceae</taxon>
        <taxon>Mycena</taxon>
    </lineage>
</organism>
<feature type="transmembrane region" description="Helical" evidence="1">
    <location>
        <begin position="113"/>
        <end position="135"/>
    </location>
</feature>
<name>A0A8H7D1G7_9AGAR</name>
<feature type="transmembrane region" description="Helical" evidence="1">
    <location>
        <begin position="147"/>
        <end position="170"/>
    </location>
</feature>
<sequence>MALVAETEKLLPTTNPSPVHAAAAVKSVPTVAPAAEDPVPMPPASFTALERLTAVLRWLHFWHVHIYATIFVVGATVFPLKPSLLVVFIRVYHSAMLAWFSTPESKDVSLAQVAYPLWLVSIVILWSVSWSSWMWSTFEAEMGVTAGGVGALIGLGAGTLMGAAVFLMCTALREVNPAHMGCAGRFAIWVHDFWPTFQRGSAHLERGGYILTRLAFLVALAVVPLDGSRTLWGKLAGDHAAYKPIGYAAALIFTIVTWCYAWGNSGYTFVNGFGSIAAAVGGAVAGGGAGGGGRNLRVCAVYSVARRRSRRDGGRREITLDFYPLRY</sequence>